<dbReference type="KEGG" id="glj:GKIL_3557"/>
<keyword evidence="1 2" id="KW-0418">Kinase</keyword>
<reference evidence="2 3" key="1">
    <citation type="journal article" date="2013" name="PLoS ONE">
        <title>Cultivation and Complete Genome Sequencing of Gloeobacter kilaueensis sp. nov., from a Lava Cave in Kilauea Caldera, Hawai'i.</title>
        <authorList>
            <person name="Saw J.H."/>
            <person name="Schatz M."/>
            <person name="Brown M.V."/>
            <person name="Kunkel D.D."/>
            <person name="Foster J.S."/>
            <person name="Shick H."/>
            <person name="Christensen S."/>
            <person name="Hou S."/>
            <person name="Wan X."/>
            <person name="Donachie S.P."/>
        </authorList>
    </citation>
    <scope>NUCLEOTIDE SEQUENCE [LARGE SCALE GENOMIC DNA]</scope>
    <source>
        <strain evidence="3">JS</strain>
    </source>
</reference>
<evidence type="ECO:0000313" key="3">
    <source>
        <dbReference type="Proteomes" id="UP000017396"/>
    </source>
</evidence>
<comment type="similarity">
    <text evidence="1">Belongs to the fructosamine kinase family.</text>
</comment>
<dbReference type="Gene3D" id="3.30.200.20">
    <property type="entry name" value="Phosphorylase Kinase, domain 1"/>
    <property type="match status" value="1"/>
</dbReference>
<sequence>MRSVPAMWTTIASWIAAATGEAFCVESRTAVGGGSINQTCTLSGQGQRYFVKLNALGSLAMFEAEAEALGVLERTATIRVPAPICTGTVDRFAFLVLEWLPLGGRGRWEQMGEQLAQLHRITSPHGFGFERDNTIGSTPQPNGWTAEWAVFFGRHRLGHQLALAQGGAIEERPARLLIERLPEILGEHTPVPSLLHGDLWSGNADFTTAGEPVLFDPATYYGDRETDLAMSELFGGFGDAFYQGYRRAWPLEPGYERRKILYNLYHVLNHYNLFGGSYAQQANRMIRTLLD</sequence>
<dbReference type="InterPro" id="IPR016477">
    <property type="entry name" value="Fructo-/Ketosamine-3-kinase"/>
</dbReference>
<evidence type="ECO:0000256" key="1">
    <source>
        <dbReference type="PIRNR" id="PIRNR006221"/>
    </source>
</evidence>
<dbReference type="HOGENOM" id="CLU_036517_0_1_3"/>
<proteinExistence type="inferred from homology"/>
<gene>
    <name evidence="2" type="ORF">GKIL_3557</name>
</gene>
<organism evidence="2 3">
    <name type="scientific">Gloeobacter kilaueensis (strain ATCC BAA-2537 / CCAP 1431/1 / ULC 316 / JS1)</name>
    <dbReference type="NCBI Taxonomy" id="1183438"/>
    <lineage>
        <taxon>Bacteria</taxon>
        <taxon>Bacillati</taxon>
        <taxon>Cyanobacteriota</taxon>
        <taxon>Cyanophyceae</taxon>
        <taxon>Gloeobacterales</taxon>
        <taxon>Gloeobacteraceae</taxon>
        <taxon>Gloeobacter</taxon>
    </lineage>
</organism>
<dbReference type="SUPFAM" id="SSF56112">
    <property type="entry name" value="Protein kinase-like (PK-like)"/>
    <property type="match status" value="1"/>
</dbReference>
<dbReference type="PANTHER" id="PTHR12149">
    <property type="entry name" value="FRUCTOSAMINE 3 KINASE-RELATED PROTEIN"/>
    <property type="match status" value="1"/>
</dbReference>
<keyword evidence="3" id="KW-1185">Reference proteome</keyword>
<accession>U5QLS0</accession>
<dbReference type="PIRSF" id="PIRSF006221">
    <property type="entry name" value="Ketosamine-3-kinase"/>
    <property type="match status" value="1"/>
</dbReference>
<dbReference type="Pfam" id="PF03881">
    <property type="entry name" value="Fructosamin_kin"/>
    <property type="match status" value="1"/>
</dbReference>
<protein>
    <submittedName>
        <fullName evidence="2">Fructosamine kinase</fullName>
    </submittedName>
</protein>
<dbReference type="PANTHER" id="PTHR12149:SF8">
    <property type="entry name" value="PROTEIN-RIBULOSAMINE 3-KINASE"/>
    <property type="match status" value="1"/>
</dbReference>
<dbReference type="Gene3D" id="3.90.1200.10">
    <property type="match status" value="1"/>
</dbReference>
<dbReference type="AlphaFoldDB" id="U5QLS0"/>
<dbReference type="GO" id="GO:0016301">
    <property type="term" value="F:kinase activity"/>
    <property type="evidence" value="ECO:0007669"/>
    <property type="project" value="UniProtKB-UniRule"/>
</dbReference>
<keyword evidence="1" id="KW-0808">Transferase</keyword>
<dbReference type="STRING" id="1183438.GKIL_3557"/>
<dbReference type="EMBL" id="CP003587">
    <property type="protein sequence ID" value="AGY59803.1"/>
    <property type="molecule type" value="Genomic_DNA"/>
</dbReference>
<name>U5QLS0_GLOK1</name>
<evidence type="ECO:0000313" key="2">
    <source>
        <dbReference type="EMBL" id="AGY59803.1"/>
    </source>
</evidence>
<dbReference type="eggNOG" id="COG3001">
    <property type="taxonomic scope" value="Bacteria"/>
</dbReference>
<dbReference type="Proteomes" id="UP000017396">
    <property type="component" value="Chromosome"/>
</dbReference>
<dbReference type="PATRIC" id="fig|1183438.3.peg.3492"/>
<dbReference type="InterPro" id="IPR011009">
    <property type="entry name" value="Kinase-like_dom_sf"/>
</dbReference>